<accession>A0ABW2YFX9</accession>
<dbReference type="Proteomes" id="UP001597110">
    <property type="component" value="Unassembled WGS sequence"/>
</dbReference>
<gene>
    <name evidence="2" type="ORF">ACFQ0E_14430</name>
</gene>
<keyword evidence="1" id="KW-0812">Transmembrane</keyword>
<dbReference type="EMBL" id="JBHTIF010000003">
    <property type="protein sequence ID" value="MFD0726793.1"/>
    <property type="molecule type" value="Genomic_DNA"/>
</dbReference>
<keyword evidence="1" id="KW-0472">Membrane</keyword>
<comment type="caution">
    <text evidence="2">The sequence shown here is derived from an EMBL/GenBank/DDBJ whole genome shotgun (WGS) entry which is preliminary data.</text>
</comment>
<reference evidence="3" key="1">
    <citation type="journal article" date="2019" name="Int. J. Syst. Evol. Microbiol.">
        <title>The Global Catalogue of Microorganisms (GCM) 10K type strain sequencing project: providing services to taxonomists for standard genome sequencing and annotation.</title>
        <authorList>
            <consortium name="The Broad Institute Genomics Platform"/>
            <consortium name="The Broad Institute Genome Sequencing Center for Infectious Disease"/>
            <person name="Wu L."/>
            <person name="Ma J."/>
        </authorList>
    </citation>
    <scope>NUCLEOTIDE SEQUENCE [LARGE SCALE GENOMIC DNA]</scope>
    <source>
        <strain evidence="3">CCUG 55585</strain>
    </source>
</reference>
<sequence length="146" mass="16840">MSKHEISAWWRLGLSGVYGAYLLWVLFLADQEAISTAMYYRTASMLSFIVLIWLSAWYLQRRKGIDQDERDRAITMTATRVALIAVVVIVVMTPIVLFEAILGAKEAVTFRLDWAEFYINACLTFAIWVEASVTVFLHVRDRRQVE</sequence>
<proteinExistence type="predicted"/>
<dbReference type="RefSeq" id="WP_386824976.1">
    <property type="nucleotide sequence ID" value="NZ_JBHTIF010000003.1"/>
</dbReference>
<evidence type="ECO:0000313" key="3">
    <source>
        <dbReference type="Proteomes" id="UP001597110"/>
    </source>
</evidence>
<feature type="transmembrane region" description="Helical" evidence="1">
    <location>
        <begin position="9"/>
        <end position="27"/>
    </location>
</feature>
<evidence type="ECO:0000313" key="2">
    <source>
        <dbReference type="EMBL" id="MFD0726793.1"/>
    </source>
</evidence>
<keyword evidence="3" id="KW-1185">Reference proteome</keyword>
<feature type="transmembrane region" description="Helical" evidence="1">
    <location>
        <begin position="39"/>
        <end position="60"/>
    </location>
</feature>
<keyword evidence="1" id="KW-1133">Transmembrane helix</keyword>
<name>A0ABW2YFX9_9GAMM</name>
<organism evidence="2 3">
    <name type="scientific">Lysobacter brunescens</name>
    <dbReference type="NCBI Taxonomy" id="262323"/>
    <lineage>
        <taxon>Bacteria</taxon>
        <taxon>Pseudomonadati</taxon>
        <taxon>Pseudomonadota</taxon>
        <taxon>Gammaproteobacteria</taxon>
        <taxon>Lysobacterales</taxon>
        <taxon>Lysobacteraceae</taxon>
        <taxon>Lysobacter</taxon>
    </lineage>
</organism>
<feature type="transmembrane region" description="Helical" evidence="1">
    <location>
        <begin position="117"/>
        <end position="139"/>
    </location>
</feature>
<feature type="transmembrane region" description="Helical" evidence="1">
    <location>
        <begin position="81"/>
        <end position="102"/>
    </location>
</feature>
<evidence type="ECO:0000256" key="1">
    <source>
        <dbReference type="SAM" id="Phobius"/>
    </source>
</evidence>
<protein>
    <recommendedName>
        <fullName evidence="4">Transmembrane protein</fullName>
    </recommendedName>
</protein>
<evidence type="ECO:0008006" key="4">
    <source>
        <dbReference type="Google" id="ProtNLM"/>
    </source>
</evidence>